<feature type="domain" description="M23ase beta-sheet core" evidence="4">
    <location>
        <begin position="977"/>
        <end position="1087"/>
    </location>
</feature>
<name>A0ABQ2S922_9DEIO</name>
<feature type="region of interest" description="Disordered" evidence="3">
    <location>
        <begin position="919"/>
        <end position="938"/>
    </location>
</feature>
<keyword evidence="7" id="KW-1185">Reference proteome</keyword>
<evidence type="ECO:0008006" key="8">
    <source>
        <dbReference type="Google" id="ProtNLM"/>
    </source>
</evidence>
<feature type="compositionally biased region" description="Basic and acidic residues" evidence="3">
    <location>
        <begin position="1319"/>
        <end position="1338"/>
    </location>
</feature>
<feature type="domain" description="Phage tail tape measure protein" evidence="5">
    <location>
        <begin position="516"/>
        <end position="707"/>
    </location>
</feature>
<feature type="region of interest" description="Disordered" evidence="3">
    <location>
        <begin position="1264"/>
        <end position="1284"/>
    </location>
</feature>
<evidence type="ECO:0000313" key="7">
    <source>
        <dbReference type="Proteomes" id="UP000644548"/>
    </source>
</evidence>
<evidence type="ECO:0000256" key="2">
    <source>
        <dbReference type="SAM" id="Coils"/>
    </source>
</evidence>
<dbReference type="InterPro" id="IPR016047">
    <property type="entry name" value="M23ase_b-sheet_dom"/>
</dbReference>
<feature type="region of interest" description="Disordered" evidence="3">
    <location>
        <begin position="1319"/>
        <end position="1341"/>
    </location>
</feature>
<dbReference type="NCBIfam" id="TIGR01760">
    <property type="entry name" value="tape_meas_TP901"/>
    <property type="match status" value="1"/>
</dbReference>
<dbReference type="PANTHER" id="PTHR37813">
    <property type="entry name" value="FELS-2 PROPHAGE PROTEIN"/>
    <property type="match status" value="1"/>
</dbReference>
<accession>A0ABQ2S922</accession>
<proteinExistence type="predicted"/>
<dbReference type="Gene3D" id="2.70.70.10">
    <property type="entry name" value="Glucose Permease (Domain IIA)"/>
    <property type="match status" value="1"/>
</dbReference>
<feature type="coiled-coil region" evidence="2">
    <location>
        <begin position="1396"/>
        <end position="1423"/>
    </location>
</feature>
<dbReference type="RefSeq" id="WP_189074886.1">
    <property type="nucleotide sequence ID" value="NZ_BMQN01000026.1"/>
</dbReference>
<dbReference type="InterPro" id="IPR010090">
    <property type="entry name" value="Phage_tape_meas"/>
</dbReference>
<evidence type="ECO:0000313" key="6">
    <source>
        <dbReference type="EMBL" id="GGS09802.1"/>
    </source>
</evidence>
<dbReference type="CDD" id="cd12797">
    <property type="entry name" value="M23_peptidase"/>
    <property type="match status" value="1"/>
</dbReference>
<evidence type="ECO:0000259" key="4">
    <source>
        <dbReference type="Pfam" id="PF01551"/>
    </source>
</evidence>
<dbReference type="Pfam" id="PF10145">
    <property type="entry name" value="PhageMin_Tail"/>
    <property type="match status" value="1"/>
</dbReference>
<protein>
    <recommendedName>
        <fullName evidence="8">Phage tail tape measure protein</fullName>
    </recommendedName>
</protein>
<keyword evidence="1" id="KW-1188">Viral release from host cell</keyword>
<dbReference type="Pfam" id="PF01551">
    <property type="entry name" value="Peptidase_M23"/>
    <property type="match status" value="1"/>
</dbReference>
<dbReference type="SUPFAM" id="SSF51261">
    <property type="entry name" value="Duplicated hybrid motif"/>
    <property type="match status" value="1"/>
</dbReference>
<feature type="compositionally biased region" description="Low complexity" evidence="3">
    <location>
        <begin position="1267"/>
        <end position="1281"/>
    </location>
</feature>
<evidence type="ECO:0000256" key="3">
    <source>
        <dbReference type="SAM" id="MobiDB-lite"/>
    </source>
</evidence>
<dbReference type="Proteomes" id="UP000644548">
    <property type="component" value="Unassembled WGS sequence"/>
</dbReference>
<dbReference type="InterPro" id="IPR011055">
    <property type="entry name" value="Dup_hybrid_motif"/>
</dbReference>
<evidence type="ECO:0000256" key="1">
    <source>
        <dbReference type="ARBA" id="ARBA00022612"/>
    </source>
</evidence>
<reference evidence="7" key="1">
    <citation type="journal article" date="2019" name="Int. J. Syst. Evol. Microbiol.">
        <title>The Global Catalogue of Microorganisms (GCM) 10K type strain sequencing project: providing services to taxonomists for standard genome sequencing and annotation.</title>
        <authorList>
            <consortium name="The Broad Institute Genomics Platform"/>
            <consortium name="The Broad Institute Genome Sequencing Center for Infectious Disease"/>
            <person name="Wu L."/>
            <person name="Ma J."/>
        </authorList>
    </citation>
    <scope>NUCLEOTIDE SEQUENCE [LARGE SCALE GENOMIC DNA]</scope>
    <source>
        <strain evidence="7">JCM 31405</strain>
    </source>
</reference>
<comment type="caution">
    <text evidence="6">The sequence shown here is derived from an EMBL/GenBank/DDBJ whole genome shotgun (WGS) entry which is preliminary data.</text>
</comment>
<gene>
    <name evidence="6" type="ORF">GCM10008960_40050</name>
</gene>
<dbReference type="EMBL" id="BMQN01000026">
    <property type="protein sequence ID" value="GGS09802.1"/>
    <property type="molecule type" value="Genomic_DNA"/>
</dbReference>
<keyword evidence="2" id="KW-0175">Coiled coil</keyword>
<organism evidence="6 7">
    <name type="scientific">Deinococcus sedimenti</name>
    <dbReference type="NCBI Taxonomy" id="1867090"/>
    <lineage>
        <taxon>Bacteria</taxon>
        <taxon>Thermotogati</taxon>
        <taxon>Deinococcota</taxon>
        <taxon>Deinococci</taxon>
        <taxon>Deinococcales</taxon>
        <taxon>Deinococcaceae</taxon>
        <taxon>Deinococcus</taxon>
    </lineage>
</organism>
<evidence type="ECO:0000259" key="5">
    <source>
        <dbReference type="Pfam" id="PF10145"/>
    </source>
</evidence>
<dbReference type="PANTHER" id="PTHR37813:SF1">
    <property type="entry name" value="FELS-2 PROPHAGE PROTEIN"/>
    <property type="match status" value="1"/>
</dbReference>
<sequence>MTNPTSLGSLVVSPAIDDSRFWADFARLQQQVEREGVKLHVDDRAALSATDRVKKDLEALGSLTGKQAGEQARAAKVLGAQYQASAKALQEQNAAVVAGYRSQTAASRAEVAAAQERAARIREQQAQIRLTSQLAAQARREEEQRYAASINALNNEQRAYRNLWQSRQLSDDQVIEAQRRIHAQALLQAQAVDKQSDAYRRLTQVAAAAQRTMDSAQGINTPGGFSSGVQQGIFSALGNLGPFGQLAEQLAGIYQQYRAAQSEMKDAGQDVGRAAGEGVTEGIKSRQDEVKKAGEATGTAVEKGLKDALDIRSPSRVLRQVGVWGADGLIDGLKARYGEALQAGRNLAMQVQRGAQSVNLGSSFGITGGSGLGFFSGVGSTASSGGSGVAQAAANTKDAVDALNDLPAAAKQAELGAAGVEIAAEGMGGAVETAAGHVEALREAHQQADPAARATALSEARNAIAISVTTAAVGALAYAMVTGAQKAAEYEQGLAEISLLTDKLPSQLGDVGLGILKVGSDVHKSFGELKEAYEEILGASVKGTEDDSAALSFLARSANLAKATREETKVAADALTSLLNAYSQDATQAGRASDLLWASISAGKVKLGEIASSLGATAGQAAALNVPMDELLGAMALLTTRGIPASTALEYIRSALANVQKPSKEARDLAKSLGIEFSATSLKSMGLVKFLDQLGRGVGDNSEALATLIGDVGGLQAVIGLLNGGLSDTDGILSKVRNSTGELDRQVAKLKGTAEDSVNNFNAAWERTQILFSRGLLNSFTTFLDKGINPVLKAIGDMRTELEGLQDPREIKATLKIDWSKDDATTMAYKLIAGGIQGIKEATSLASAAASVPTRAAFDVMGQLDQRQAAVDLREQLVASGLMAGGAEKYVKQIDAIMADYATYLKMYTDLVQKGAQALGKPGSSNTPLSGEGPLLPGQTRTTDVSGLAIVAGTGMSGRTRGTPYNQTYGPNGSWGRHVGEDFFAPVGTPVYAPFTGYASVRQDKAQGNIVDLFDAAGRRLTMIHLQKYADGLVEAISKSNGRLLVKQGELLATVGQTGTAAHAELGAKNSHLHLHATNAAGQMVDPFGQTYQGVNAGTPWGSPASGAKPTAQEKSFEAYVKEAQRLTDAVEKYAPSGSAPNKDRWLVASAQLKKFTADNELAAQAMEWVNLEAGKSKKAVSEYGQTFDKLKGQLDITSSLDNLGRPAADITSRLDTIRQQALAGAEAEKKRWGETAKYKALLDLAGDAAKKLDQVRGRKADLTPLQREQQQQQDAVAQQRMEASLRASSAKRLQQLVDGGVTSEVSLAKWQAAQAEIKRRQDAQDKDDKKREEDRKVAGQNRLAAERALADGQFELASRTAGLVITTYERQVKGAGESAAARLDIEERLGADVLAARETQARVAAQQEKTRLERERNTAVNATGLTLSQRQKLWNQYGDKIRQVDADLAETLVGIQDDATRQMADLQQRAFSEENVGKAEAYADRLRATIASLPGQSKEGLLTIYSEARATRDQELLKAVYEEWERRRLDEEEGQRVIFELQAQANTALAEGAKKVADELAAAGDSDGALATLENALDGVMDAAQRGEDAADAINLLTDAINGLTGNTALTEEFNTFVAGLSGTIDEQIGQVVDRLEEVTDPAMRAKLQGLLKDLRADMPKYADPYAAGYVPGTNGFVSTGDAPDLEEVASARDLGTLLNETTDPAQVQALMGEVVDLLASEIGQRLPDTIRTGLEESVKGAQGYLDALAQITEDGIVDGWERAGKVALQNPLPTNRFSDFSTQIFALGADGLSDPTQYDALTSSLQQARAASQLTEADLQNLLALIEELRNPKTPEIGKAFDLNQWQADIQTLTDDFDSGRLTAGEYSSGLREASMQLNDLADEAERMGNLKLAGQFRDLAGSLRAMTPEIAGLLKGLGKAQEYAGYIQDLAGAFSALAEATGKEDLAANLNGLGNLAGKVAALAGDVMRIIANPADVGAWVGAITKVISGIAEAMNGYRQAYAQAKQMQDEFNKRFTLIDGNDFAKTTVRSRGWLADTFGGGPEVKQVVDEFGLKIAQAIEGGVMGGIKNGMKQALTTGDWTNFSNTFRESAYSGVVDGLIEAIFNDALKTILAPGIKALTDAAKTPGTEDDAAAVAAFEAGIVAAEQFLTTTGQAIQPSLDRLRNNLGITTPSNTGGVDTTGLSTLPEPIQFELATPLLEGVRGLKEAGNVLLEGATIIRDAAKAGFRVTVQQEQTSSSYRSTTGTLV</sequence>